<gene>
    <name evidence="2" type="ordered locus">Sinac_4251</name>
</gene>
<reference evidence="2 3" key="1">
    <citation type="submission" date="2012-02" db="EMBL/GenBank/DDBJ databases">
        <title>Complete sequence of chromosome of Singulisphaera acidiphila DSM 18658.</title>
        <authorList>
            <consortium name="US DOE Joint Genome Institute (JGI-PGF)"/>
            <person name="Lucas S."/>
            <person name="Copeland A."/>
            <person name="Lapidus A."/>
            <person name="Glavina del Rio T."/>
            <person name="Dalin E."/>
            <person name="Tice H."/>
            <person name="Bruce D."/>
            <person name="Goodwin L."/>
            <person name="Pitluck S."/>
            <person name="Peters L."/>
            <person name="Ovchinnikova G."/>
            <person name="Chertkov O."/>
            <person name="Kyrpides N."/>
            <person name="Mavromatis K."/>
            <person name="Ivanova N."/>
            <person name="Brettin T."/>
            <person name="Detter J.C."/>
            <person name="Han C."/>
            <person name="Larimer F."/>
            <person name="Land M."/>
            <person name="Hauser L."/>
            <person name="Markowitz V."/>
            <person name="Cheng J.-F."/>
            <person name="Hugenholtz P."/>
            <person name="Woyke T."/>
            <person name="Wu D."/>
            <person name="Tindall B."/>
            <person name="Pomrenke H."/>
            <person name="Brambilla E."/>
            <person name="Klenk H.-P."/>
            <person name="Eisen J.A."/>
        </authorList>
    </citation>
    <scope>NUCLEOTIDE SEQUENCE [LARGE SCALE GENOMIC DNA]</scope>
    <source>
        <strain evidence="3">ATCC BAA-1392 / DSM 18658 / VKM B-2454 / MOB10</strain>
    </source>
</reference>
<dbReference type="EMBL" id="CP003364">
    <property type="protein sequence ID" value="AGA28452.1"/>
    <property type="molecule type" value="Genomic_DNA"/>
</dbReference>
<dbReference type="Proteomes" id="UP000010798">
    <property type="component" value="Chromosome"/>
</dbReference>
<dbReference type="KEGG" id="saci:Sinac_4251"/>
<organism evidence="2 3">
    <name type="scientific">Singulisphaera acidiphila (strain ATCC BAA-1392 / DSM 18658 / VKM B-2454 / MOB10)</name>
    <dbReference type="NCBI Taxonomy" id="886293"/>
    <lineage>
        <taxon>Bacteria</taxon>
        <taxon>Pseudomonadati</taxon>
        <taxon>Planctomycetota</taxon>
        <taxon>Planctomycetia</taxon>
        <taxon>Isosphaerales</taxon>
        <taxon>Isosphaeraceae</taxon>
        <taxon>Singulisphaera</taxon>
    </lineage>
</organism>
<evidence type="ECO:0000313" key="3">
    <source>
        <dbReference type="Proteomes" id="UP000010798"/>
    </source>
</evidence>
<keyword evidence="1" id="KW-0732">Signal</keyword>
<keyword evidence="3" id="KW-1185">Reference proteome</keyword>
<evidence type="ECO:0008006" key="4">
    <source>
        <dbReference type="Google" id="ProtNLM"/>
    </source>
</evidence>
<sequence>MRNRLGVLGLVAVLFAGTASGQNVPKPSTSDSVNAEKETRYLAFQIFTHYSSDPKVAVLLNSGSREPVLPGTAALRNWVEDIKRRIGTVGDERTRLAVMLGPLCFEQDDAEVTRFIELAFRLALETDVAVGFHIDDSMFWAKRKDLWSDPKNVEALDWDGTPCTGRRLNWGKEPTAAPPQMCFNSKAIQREVQQRSALLGKAIQAGVKSLQEHKKPELFAGVIAGWETMIGQDFKTGKYLGYRALMNRGFSRERPPQDMNLEREKVVQEFIEHWTKGLAEAGVSPQKIYSHTAFLSRRAFNLGDDKAITYMKRDKESAYSQHNHFAPPSMAFGENHRPGFSTYPQPGLFEDIYEQMARHKQVGWASSEGTNMQPSSGPGQTGMDMETYLAKMFNHGATLVNLFSWGVGGDAMKTMGFRVVTEGEEAIRAYRKFLKGDALVEAKTEESLMERLPPKIHKIQKELPGWIEKAEVDSKKKAMSLMKQLQEQMKAKNFEEVEETANSLLKMMKGASAPAAAQDTPKEAGRG</sequence>
<name>L0DGR4_SINAD</name>
<feature type="signal peptide" evidence="1">
    <location>
        <begin position="1"/>
        <end position="21"/>
    </location>
</feature>
<accession>L0DGR4</accession>
<evidence type="ECO:0000313" key="2">
    <source>
        <dbReference type="EMBL" id="AGA28452.1"/>
    </source>
</evidence>
<dbReference type="HOGENOM" id="CLU_516676_0_0_0"/>
<evidence type="ECO:0000256" key="1">
    <source>
        <dbReference type="SAM" id="SignalP"/>
    </source>
</evidence>
<dbReference type="AlphaFoldDB" id="L0DGR4"/>
<protein>
    <recommendedName>
        <fullName evidence="4">Glycoside hydrolase family 42 N-terminal domain-containing protein</fullName>
    </recommendedName>
</protein>
<feature type="chain" id="PRO_5003940136" description="Glycoside hydrolase family 42 N-terminal domain-containing protein" evidence="1">
    <location>
        <begin position="22"/>
        <end position="527"/>
    </location>
</feature>
<proteinExistence type="predicted"/>